<gene>
    <name evidence="1" type="ORF">LDJ79_13695</name>
</gene>
<dbReference type="Proteomes" id="UP001199044">
    <property type="component" value="Unassembled WGS sequence"/>
</dbReference>
<dbReference type="InterPro" id="IPR017502">
    <property type="entry name" value="Sortase_SrtB_target"/>
</dbReference>
<organism evidence="1 2">
    <name type="scientific">Vibrio tritonius</name>
    <dbReference type="NCBI Taxonomy" id="1435069"/>
    <lineage>
        <taxon>Bacteria</taxon>
        <taxon>Pseudomonadati</taxon>
        <taxon>Pseudomonadota</taxon>
        <taxon>Gammaproteobacteria</taxon>
        <taxon>Vibrionales</taxon>
        <taxon>Vibrionaceae</taxon>
        <taxon>Vibrio</taxon>
    </lineage>
</organism>
<keyword evidence="2" id="KW-1185">Reference proteome</keyword>
<dbReference type="EMBL" id="JAIWIU010000094">
    <property type="protein sequence ID" value="MCA2017174.1"/>
    <property type="molecule type" value="Genomic_DNA"/>
</dbReference>
<evidence type="ECO:0000313" key="2">
    <source>
        <dbReference type="Proteomes" id="UP001199044"/>
    </source>
</evidence>
<dbReference type="NCBIfam" id="TIGR03063">
    <property type="entry name" value="srtB_target"/>
    <property type="match status" value="1"/>
</dbReference>
<name>A0ABS7YNB5_9VIBR</name>
<reference evidence="2" key="1">
    <citation type="submission" date="2023-07" db="EMBL/GenBank/DDBJ databases">
        <title>Molecular identification of indigenous halophilic bacteria isolated from red sea cost, biodegradation of synthetic dyes and assessment of degraded metabolite toxicity.</title>
        <authorList>
            <person name="Chaieb K."/>
            <person name="Altayb H.N."/>
        </authorList>
    </citation>
    <scope>NUCLEOTIDE SEQUENCE [LARGE SCALE GENOMIC DNA]</scope>
    <source>
        <strain evidence="2">K20</strain>
    </source>
</reference>
<sequence>MALFCLLALISGFLFVRN</sequence>
<evidence type="ECO:0000313" key="1">
    <source>
        <dbReference type="EMBL" id="MCA2017174.1"/>
    </source>
</evidence>
<protein>
    <submittedName>
        <fullName evidence="1">Sortase B protein-sorting domain-containing protein</fullName>
    </submittedName>
</protein>
<accession>A0ABS7YNB5</accession>
<comment type="caution">
    <text evidence="1">The sequence shown here is derived from an EMBL/GenBank/DDBJ whole genome shotgun (WGS) entry which is preliminary data.</text>
</comment>
<proteinExistence type="predicted"/>